<dbReference type="EMBL" id="KB320457">
    <property type="protein sequence ID" value="ELW71660.1"/>
    <property type="molecule type" value="Genomic_DNA"/>
</dbReference>
<evidence type="ECO:0000313" key="2">
    <source>
        <dbReference type="Proteomes" id="UP000011518"/>
    </source>
</evidence>
<reference evidence="2" key="2">
    <citation type="journal article" date="2013" name="Nat. Commun.">
        <title>Genome of the Chinese tree shrew.</title>
        <authorList>
            <person name="Fan Y."/>
            <person name="Huang Z.Y."/>
            <person name="Cao C.C."/>
            <person name="Chen C.S."/>
            <person name="Chen Y.X."/>
            <person name="Fan D.D."/>
            <person name="He J."/>
            <person name="Hou H.L."/>
            <person name="Hu L."/>
            <person name="Hu X.T."/>
            <person name="Jiang X.T."/>
            <person name="Lai R."/>
            <person name="Lang Y.S."/>
            <person name="Liang B."/>
            <person name="Liao S.G."/>
            <person name="Mu D."/>
            <person name="Ma Y.Y."/>
            <person name="Niu Y.Y."/>
            <person name="Sun X.Q."/>
            <person name="Xia J.Q."/>
            <person name="Xiao J."/>
            <person name="Xiong Z.Q."/>
            <person name="Xu L."/>
            <person name="Yang L."/>
            <person name="Zhang Y."/>
            <person name="Zhao W."/>
            <person name="Zhao X.D."/>
            <person name="Zheng Y.T."/>
            <person name="Zhou J.M."/>
            <person name="Zhu Y.B."/>
            <person name="Zhang G.J."/>
            <person name="Wang J."/>
            <person name="Yao Y.G."/>
        </authorList>
    </citation>
    <scope>NUCLEOTIDE SEQUENCE [LARGE SCALE GENOMIC DNA]</scope>
</reference>
<dbReference type="InParanoid" id="L9L975"/>
<reference evidence="2" key="1">
    <citation type="submission" date="2012-07" db="EMBL/GenBank/DDBJ databases">
        <title>Genome of the Chinese tree shrew, a rising model animal genetically related to primates.</title>
        <authorList>
            <person name="Zhang G."/>
            <person name="Fan Y."/>
            <person name="Yao Y."/>
            <person name="Huang Z."/>
        </authorList>
    </citation>
    <scope>NUCLEOTIDE SEQUENCE [LARGE SCALE GENOMIC DNA]</scope>
</reference>
<gene>
    <name evidence="1" type="ORF">TREES_T100002472</name>
</gene>
<evidence type="ECO:0000313" key="1">
    <source>
        <dbReference type="EMBL" id="ELW71660.1"/>
    </source>
</evidence>
<accession>L9L975</accession>
<organism evidence="1 2">
    <name type="scientific">Tupaia chinensis</name>
    <name type="common">Chinese tree shrew</name>
    <name type="synonym">Tupaia belangeri chinensis</name>
    <dbReference type="NCBI Taxonomy" id="246437"/>
    <lineage>
        <taxon>Eukaryota</taxon>
        <taxon>Metazoa</taxon>
        <taxon>Chordata</taxon>
        <taxon>Craniata</taxon>
        <taxon>Vertebrata</taxon>
        <taxon>Euteleostomi</taxon>
        <taxon>Mammalia</taxon>
        <taxon>Eutheria</taxon>
        <taxon>Euarchontoglires</taxon>
        <taxon>Scandentia</taxon>
        <taxon>Tupaiidae</taxon>
        <taxon>Tupaia</taxon>
    </lineage>
</organism>
<dbReference type="Proteomes" id="UP000011518">
    <property type="component" value="Unassembled WGS sequence"/>
</dbReference>
<protein>
    <submittedName>
        <fullName evidence="1">Uncharacterized protein</fullName>
    </submittedName>
</protein>
<dbReference type="AlphaFoldDB" id="L9L975"/>
<keyword evidence="2" id="KW-1185">Reference proteome</keyword>
<proteinExistence type="predicted"/>
<name>L9L975_TUPCH</name>
<sequence length="93" mass="10094">MARVLVMKQPPGVCEEDMEQVAVVQFLEGYPSAIWLLHSLDQIGLIGPPGRQGEPPPPSVVAVDEAPLWTSEQVVSTQSMLITQMTHSQVKAS</sequence>